<feature type="region of interest" description="Disordered" evidence="1">
    <location>
        <begin position="1"/>
        <end position="31"/>
    </location>
</feature>
<comment type="caution">
    <text evidence="2">The sequence shown here is derived from an EMBL/GenBank/DDBJ whole genome shotgun (WGS) entry which is preliminary data.</text>
</comment>
<accession>A0ABQ2JFI6</accession>
<gene>
    <name evidence="2" type="ORF">GCM10012285_27610</name>
</gene>
<keyword evidence="3" id="KW-1185">Reference proteome</keyword>
<name>A0ABQ2JFI6_9ACTN</name>
<reference evidence="3" key="1">
    <citation type="journal article" date="2019" name="Int. J. Syst. Evol. Microbiol.">
        <title>The Global Catalogue of Microorganisms (GCM) 10K type strain sequencing project: providing services to taxonomists for standard genome sequencing and annotation.</title>
        <authorList>
            <consortium name="The Broad Institute Genomics Platform"/>
            <consortium name="The Broad Institute Genome Sequencing Center for Infectious Disease"/>
            <person name="Wu L."/>
            <person name="Ma J."/>
        </authorList>
    </citation>
    <scope>NUCLEOTIDE SEQUENCE [LARGE SCALE GENOMIC DNA]</scope>
    <source>
        <strain evidence="3">CGMCC 4.7323</strain>
    </source>
</reference>
<protein>
    <submittedName>
        <fullName evidence="2">Uncharacterized protein</fullName>
    </submittedName>
</protein>
<dbReference type="RefSeq" id="WP_189097899.1">
    <property type="nucleotide sequence ID" value="NZ_BMND01000009.1"/>
</dbReference>
<evidence type="ECO:0000313" key="2">
    <source>
        <dbReference type="EMBL" id="GGN44750.1"/>
    </source>
</evidence>
<dbReference type="Proteomes" id="UP000600080">
    <property type="component" value="Unassembled WGS sequence"/>
</dbReference>
<evidence type="ECO:0000256" key="1">
    <source>
        <dbReference type="SAM" id="MobiDB-lite"/>
    </source>
</evidence>
<proteinExistence type="predicted"/>
<dbReference type="GeneID" id="301548539"/>
<evidence type="ECO:0000313" key="3">
    <source>
        <dbReference type="Proteomes" id="UP000600080"/>
    </source>
</evidence>
<dbReference type="EMBL" id="BMND01000009">
    <property type="protein sequence ID" value="GGN44750.1"/>
    <property type="molecule type" value="Genomic_DNA"/>
</dbReference>
<organism evidence="2 3">
    <name type="scientific">Streptomyces kronopolitis</name>
    <dbReference type="NCBI Taxonomy" id="1612435"/>
    <lineage>
        <taxon>Bacteria</taxon>
        <taxon>Bacillati</taxon>
        <taxon>Actinomycetota</taxon>
        <taxon>Actinomycetes</taxon>
        <taxon>Kitasatosporales</taxon>
        <taxon>Streptomycetaceae</taxon>
        <taxon>Streptomyces</taxon>
    </lineage>
</organism>
<sequence length="121" mass="12598">MPASSAASTSRTPWPTTFTPRDASATSFTPQGTAGSAELLELLELLDGNGIETGVRQVLSAVVAVLGRADPGGDPAMLRASVTRLRLGMAHHRSLEAKGKSEQTKGGLKQAGQNIKGVFKR</sequence>
<feature type="compositionally biased region" description="Low complexity" evidence="1">
    <location>
        <begin position="1"/>
        <end position="17"/>
    </location>
</feature>